<dbReference type="EMBL" id="BOMW01000060">
    <property type="protein sequence ID" value="GIF08189.1"/>
    <property type="molecule type" value="Genomic_DNA"/>
</dbReference>
<evidence type="ECO:0000313" key="2">
    <source>
        <dbReference type="EMBL" id="GIF08189.1"/>
    </source>
</evidence>
<evidence type="ECO:0000313" key="3">
    <source>
        <dbReference type="Proteomes" id="UP000629619"/>
    </source>
</evidence>
<sequence length="78" mass="8398">MTVIGGQESEQSASSYPGNLYPAVFMDQFQWSQNAQLHRASPVLGRVYGYKMTSRMPSVRSGGSGGPQAVLCPATCRN</sequence>
<protein>
    <submittedName>
        <fullName evidence="2">Uncharacterized protein</fullName>
    </submittedName>
</protein>
<name>A0A919NCF9_9ACTN</name>
<feature type="region of interest" description="Disordered" evidence="1">
    <location>
        <begin position="56"/>
        <end position="78"/>
    </location>
</feature>
<dbReference type="Proteomes" id="UP000629619">
    <property type="component" value="Unassembled WGS sequence"/>
</dbReference>
<reference evidence="2" key="1">
    <citation type="submission" date="2021-01" db="EMBL/GenBank/DDBJ databases">
        <title>Whole genome shotgun sequence of Actinoplanes siamensis NBRC 109076.</title>
        <authorList>
            <person name="Komaki H."/>
            <person name="Tamura T."/>
        </authorList>
    </citation>
    <scope>NUCLEOTIDE SEQUENCE</scope>
    <source>
        <strain evidence="2">NBRC 109076</strain>
    </source>
</reference>
<organism evidence="2 3">
    <name type="scientific">Actinoplanes siamensis</name>
    <dbReference type="NCBI Taxonomy" id="1223317"/>
    <lineage>
        <taxon>Bacteria</taxon>
        <taxon>Bacillati</taxon>
        <taxon>Actinomycetota</taxon>
        <taxon>Actinomycetes</taxon>
        <taxon>Micromonosporales</taxon>
        <taxon>Micromonosporaceae</taxon>
        <taxon>Actinoplanes</taxon>
    </lineage>
</organism>
<proteinExistence type="predicted"/>
<evidence type="ECO:0000256" key="1">
    <source>
        <dbReference type="SAM" id="MobiDB-lite"/>
    </source>
</evidence>
<keyword evidence="3" id="KW-1185">Reference proteome</keyword>
<dbReference type="AlphaFoldDB" id="A0A919NCF9"/>
<accession>A0A919NCF9</accession>
<gene>
    <name evidence="2" type="ORF">Asi03nite_57270</name>
</gene>
<comment type="caution">
    <text evidence="2">The sequence shown here is derived from an EMBL/GenBank/DDBJ whole genome shotgun (WGS) entry which is preliminary data.</text>
</comment>